<dbReference type="EMBL" id="KV878916">
    <property type="protein sequence ID" value="OJJ79664.1"/>
    <property type="molecule type" value="Genomic_DNA"/>
</dbReference>
<dbReference type="Proteomes" id="UP000184300">
    <property type="component" value="Unassembled WGS sequence"/>
</dbReference>
<keyword evidence="2" id="KW-1185">Reference proteome</keyword>
<dbReference type="GeneID" id="34466838"/>
<evidence type="ECO:0000313" key="2">
    <source>
        <dbReference type="Proteomes" id="UP000184300"/>
    </source>
</evidence>
<accession>A0A1L9V6V9</accession>
<dbReference type="RefSeq" id="XP_022396362.1">
    <property type="nucleotide sequence ID" value="XM_022550578.1"/>
</dbReference>
<organism evidence="1 2">
    <name type="scientific">Aspergillus glaucus CBS 516.65</name>
    <dbReference type="NCBI Taxonomy" id="1160497"/>
    <lineage>
        <taxon>Eukaryota</taxon>
        <taxon>Fungi</taxon>
        <taxon>Dikarya</taxon>
        <taxon>Ascomycota</taxon>
        <taxon>Pezizomycotina</taxon>
        <taxon>Eurotiomycetes</taxon>
        <taxon>Eurotiomycetidae</taxon>
        <taxon>Eurotiales</taxon>
        <taxon>Aspergillaceae</taxon>
        <taxon>Aspergillus</taxon>
        <taxon>Aspergillus subgen. Aspergillus</taxon>
    </lineage>
</organism>
<gene>
    <name evidence="1" type="ORF">ASPGLDRAFT_954741</name>
</gene>
<protein>
    <submittedName>
        <fullName evidence="1">Uncharacterized protein</fullName>
    </submittedName>
</protein>
<name>A0A1L9V6V9_ASPGL</name>
<dbReference type="AlphaFoldDB" id="A0A1L9V6V9"/>
<reference evidence="2" key="1">
    <citation type="journal article" date="2017" name="Genome Biol.">
        <title>Comparative genomics reveals high biological diversity and specific adaptations in the industrially and medically important fungal genus Aspergillus.</title>
        <authorList>
            <person name="de Vries R.P."/>
            <person name="Riley R."/>
            <person name="Wiebenga A."/>
            <person name="Aguilar-Osorio G."/>
            <person name="Amillis S."/>
            <person name="Uchima C.A."/>
            <person name="Anderluh G."/>
            <person name="Asadollahi M."/>
            <person name="Askin M."/>
            <person name="Barry K."/>
            <person name="Battaglia E."/>
            <person name="Bayram O."/>
            <person name="Benocci T."/>
            <person name="Braus-Stromeyer S.A."/>
            <person name="Caldana C."/>
            <person name="Canovas D."/>
            <person name="Cerqueira G.C."/>
            <person name="Chen F."/>
            <person name="Chen W."/>
            <person name="Choi C."/>
            <person name="Clum A."/>
            <person name="Dos Santos R.A."/>
            <person name="Damasio A.R."/>
            <person name="Diallinas G."/>
            <person name="Emri T."/>
            <person name="Fekete E."/>
            <person name="Flipphi M."/>
            <person name="Freyberg S."/>
            <person name="Gallo A."/>
            <person name="Gournas C."/>
            <person name="Habgood R."/>
            <person name="Hainaut M."/>
            <person name="Harispe M.L."/>
            <person name="Henrissat B."/>
            <person name="Hilden K.S."/>
            <person name="Hope R."/>
            <person name="Hossain A."/>
            <person name="Karabika E."/>
            <person name="Karaffa L."/>
            <person name="Karanyi Z."/>
            <person name="Krasevec N."/>
            <person name="Kuo A."/>
            <person name="Kusch H."/>
            <person name="LaButti K."/>
            <person name="Lagendijk E.L."/>
            <person name="Lapidus A."/>
            <person name="Levasseur A."/>
            <person name="Lindquist E."/>
            <person name="Lipzen A."/>
            <person name="Logrieco A.F."/>
            <person name="MacCabe A."/>
            <person name="Maekelae M.R."/>
            <person name="Malavazi I."/>
            <person name="Melin P."/>
            <person name="Meyer V."/>
            <person name="Mielnichuk N."/>
            <person name="Miskei M."/>
            <person name="Molnar A.P."/>
            <person name="Mule G."/>
            <person name="Ngan C.Y."/>
            <person name="Orejas M."/>
            <person name="Orosz E."/>
            <person name="Ouedraogo J.P."/>
            <person name="Overkamp K.M."/>
            <person name="Park H.-S."/>
            <person name="Perrone G."/>
            <person name="Piumi F."/>
            <person name="Punt P.J."/>
            <person name="Ram A.F."/>
            <person name="Ramon A."/>
            <person name="Rauscher S."/>
            <person name="Record E."/>
            <person name="Riano-Pachon D.M."/>
            <person name="Robert V."/>
            <person name="Roehrig J."/>
            <person name="Ruller R."/>
            <person name="Salamov A."/>
            <person name="Salih N.S."/>
            <person name="Samson R.A."/>
            <person name="Sandor E."/>
            <person name="Sanguinetti M."/>
            <person name="Schuetze T."/>
            <person name="Sepcic K."/>
            <person name="Shelest E."/>
            <person name="Sherlock G."/>
            <person name="Sophianopoulou V."/>
            <person name="Squina F.M."/>
            <person name="Sun H."/>
            <person name="Susca A."/>
            <person name="Todd R.B."/>
            <person name="Tsang A."/>
            <person name="Unkles S.E."/>
            <person name="van de Wiele N."/>
            <person name="van Rossen-Uffink D."/>
            <person name="Oliveira J.V."/>
            <person name="Vesth T.C."/>
            <person name="Visser J."/>
            <person name="Yu J.-H."/>
            <person name="Zhou M."/>
            <person name="Andersen M.R."/>
            <person name="Archer D.B."/>
            <person name="Baker S.E."/>
            <person name="Benoit I."/>
            <person name="Brakhage A.A."/>
            <person name="Braus G.H."/>
            <person name="Fischer R."/>
            <person name="Frisvad J.C."/>
            <person name="Goldman G.H."/>
            <person name="Houbraken J."/>
            <person name="Oakley B."/>
            <person name="Pocsi I."/>
            <person name="Scazzocchio C."/>
            <person name="Seiboth B."/>
            <person name="vanKuyk P.A."/>
            <person name="Wortman J."/>
            <person name="Dyer P.S."/>
            <person name="Grigoriev I.V."/>
        </authorList>
    </citation>
    <scope>NUCLEOTIDE SEQUENCE [LARGE SCALE GENOMIC DNA]</scope>
    <source>
        <strain evidence="2">CBS 516.65</strain>
    </source>
</reference>
<evidence type="ECO:0000313" key="1">
    <source>
        <dbReference type="EMBL" id="OJJ79664.1"/>
    </source>
</evidence>
<sequence>MELRGKHRRSIALSIALWVMSPSSSRRPECSEIRKTTCPVRSIPIPSPSRRNGLLESFGRPAALGLTLPYRTLMQPIA</sequence>
<dbReference type="VEuPathDB" id="FungiDB:ASPGLDRAFT_954741"/>
<proteinExistence type="predicted"/>